<feature type="transmembrane region" description="Helical" evidence="9">
    <location>
        <begin position="12"/>
        <end position="29"/>
    </location>
</feature>
<dbReference type="InterPro" id="IPR018461">
    <property type="entry name" value="Na/H_Antiport_NhaC-like_C"/>
</dbReference>
<evidence type="ECO:0000256" key="3">
    <source>
        <dbReference type="ARBA" id="ARBA00022449"/>
    </source>
</evidence>
<dbReference type="GO" id="GO:0005886">
    <property type="term" value="C:plasma membrane"/>
    <property type="evidence" value="ECO:0007669"/>
    <property type="project" value="UniProtKB-SubCell"/>
</dbReference>
<organism evidence="11 13">
    <name type="scientific">Exiguobacterium indicum</name>
    <dbReference type="NCBI Taxonomy" id="296995"/>
    <lineage>
        <taxon>Bacteria</taxon>
        <taxon>Bacillati</taxon>
        <taxon>Bacillota</taxon>
        <taxon>Bacilli</taxon>
        <taxon>Bacillales</taxon>
        <taxon>Bacillales Family XII. Incertae Sedis</taxon>
        <taxon>Exiguobacterium</taxon>
    </lineage>
</organism>
<keyword evidence="7 9" id="KW-0472">Membrane</keyword>
<evidence type="ECO:0000256" key="1">
    <source>
        <dbReference type="ARBA" id="ARBA00004651"/>
    </source>
</evidence>
<feature type="transmembrane region" description="Helical" evidence="9">
    <location>
        <begin position="253"/>
        <end position="272"/>
    </location>
</feature>
<feature type="domain" description="Na+/H+ antiporter NhaC-like C-terminal" evidence="10">
    <location>
        <begin position="15"/>
        <end position="211"/>
    </location>
</feature>
<accession>A0A0V8GDU6</accession>
<dbReference type="EMBL" id="LNQL01000004">
    <property type="protein sequence ID" value="KSU48477.1"/>
    <property type="molecule type" value="Genomic_DNA"/>
</dbReference>
<dbReference type="EMBL" id="LDQV01000030">
    <property type="protein sequence ID" value="KTR25827.1"/>
    <property type="molecule type" value="Genomic_DNA"/>
</dbReference>
<evidence type="ECO:0000313" key="13">
    <source>
        <dbReference type="Proteomes" id="UP000053797"/>
    </source>
</evidence>
<gene>
    <name evidence="11" type="ORF">AS033_12720</name>
    <name evidence="12" type="ORF">RSA11_13120</name>
</gene>
<name>A0A0V8GDU6_9BACL</name>
<evidence type="ECO:0000256" key="9">
    <source>
        <dbReference type="SAM" id="Phobius"/>
    </source>
</evidence>
<reference evidence="11 13" key="1">
    <citation type="journal article" date="2015" name="Int. J. Syst. Evol. Microbiol.">
        <title>Exiguobacterium enclense sp. nov., isolated from sediment.</title>
        <authorList>
            <person name="Dastager S.G."/>
            <person name="Mawlankar R."/>
            <person name="Sonalkar V.V."/>
            <person name="Thorat M.N."/>
            <person name="Mual P."/>
            <person name="Verma A."/>
            <person name="Krishnamurthi S."/>
            <person name="Tang S.K."/>
            <person name="Li W.J."/>
        </authorList>
    </citation>
    <scope>NUCLEOTIDE SEQUENCE [LARGE SCALE GENOMIC DNA]</scope>
    <source>
        <strain evidence="11 13">NIO-1109</strain>
    </source>
</reference>
<dbReference type="PANTHER" id="PTHR33451:SF5">
    <property type="entry name" value="NA+_H+ ANTIPORTER"/>
    <property type="match status" value="1"/>
</dbReference>
<dbReference type="InterPro" id="IPR052180">
    <property type="entry name" value="NhaC_Na-H+_Antiporter"/>
</dbReference>
<dbReference type="PANTHER" id="PTHR33451">
    <property type="entry name" value="MALATE-2H(+)/NA(+)-LACTATE ANTIPORTER"/>
    <property type="match status" value="1"/>
</dbReference>
<keyword evidence="2" id="KW-0813">Transport</keyword>
<keyword evidence="6 9" id="KW-1133">Transmembrane helix</keyword>
<evidence type="ECO:0000256" key="7">
    <source>
        <dbReference type="ARBA" id="ARBA00023136"/>
    </source>
</evidence>
<feature type="transmembrane region" description="Helical" evidence="9">
    <location>
        <begin position="225"/>
        <end position="246"/>
    </location>
</feature>
<evidence type="ECO:0000259" key="10">
    <source>
        <dbReference type="Pfam" id="PF03553"/>
    </source>
</evidence>
<keyword evidence="3" id="KW-0050">Antiport</keyword>
<evidence type="ECO:0000313" key="12">
    <source>
        <dbReference type="EMBL" id="KTR25827.1"/>
    </source>
</evidence>
<evidence type="ECO:0000256" key="6">
    <source>
        <dbReference type="ARBA" id="ARBA00022989"/>
    </source>
</evidence>
<feature type="transmembrane region" description="Helical" evidence="9">
    <location>
        <begin position="72"/>
        <end position="95"/>
    </location>
</feature>
<dbReference type="RefSeq" id="WP_058265703.1">
    <property type="nucleotide sequence ID" value="NZ_FMYN01000004.1"/>
</dbReference>
<keyword evidence="5 9" id="KW-0812">Transmembrane</keyword>
<proteinExistence type="inferred from homology"/>
<comment type="similarity">
    <text evidence="8">Belongs to the NhaC Na(+)/H(+) (TC 2.A.35) antiporter family.</text>
</comment>
<evidence type="ECO:0000256" key="5">
    <source>
        <dbReference type="ARBA" id="ARBA00022692"/>
    </source>
</evidence>
<evidence type="ECO:0000256" key="8">
    <source>
        <dbReference type="ARBA" id="ARBA00038435"/>
    </source>
</evidence>
<dbReference type="GO" id="GO:0015297">
    <property type="term" value="F:antiporter activity"/>
    <property type="evidence" value="ECO:0007669"/>
    <property type="project" value="UniProtKB-KW"/>
</dbReference>
<evidence type="ECO:0000256" key="4">
    <source>
        <dbReference type="ARBA" id="ARBA00022475"/>
    </source>
</evidence>
<keyword evidence="4" id="KW-1003">Cell membrane</keyword>
<dbReference type="Pfam" id="PF03553">
    <property type="entry name" value="Na_H_antiporter"/>
    <property type="match status" value="2"/>
</dbReference>
<feature type="domain" description="Na+/H+ antiporter NhaC-like C-terminal" evidence="10">
    <location>
        <begin position="222"/>
        <end position="420"/>
    </location>
</feature>
<sequence length="436" mass="45864">MNETITPNKWALLPLVVFLVLFIGAGIFYDDFYKFPILIAALIALIFAAITTKGSINQTVERIATGAGNPDIMIMVFIFLLAGTFSGTAEAIGAIDATVNAALTFLPPSLLMSGLFIIAAFISMAMGTSTGTIAALAPIAFGIHEATGINVAIAAASVVGGSMFGDNLSFISDTTIAAVRTQKTNMRDKFRTNFMIVLPAAILTVILLAFVSGSGDAVTAKAFEFYKLIPYLAVIVLALFGVNVILVLVGGTLLTGIIGMIDGSFGLSGFVLSMSKGMMGMAEISILTLLMGGLVSLITFNGGIAYLKETLTRKISQRRGAEFSMAALVSATNLATANNTISILVAGPLAAEIADTYEIDRKKSASILDIFSCGIQGIIPYGAQLLIAAELTKTASPELIPYLFYPFLLFVCGSIAIFFGLPRMKKTATKQEKISS</sequence>
<feature type="transmembrane region" description="Helical" evidence="9">
    <location>
        <begin position="399"/>
        <end position="421"/>
    </location>
</feature>
<dbReference type="Proteomes" id="UP000053797">
    <property type="component" value="Unassembled WGS sequence"/>
</dbReference>
<feature type="transmembrane region" description="Helical" evidence="9">
    <location>
        <begin position="101"/>
        <end position="122"/>
    </location>
</feature>
<dbReference type="AlphaFoldDB" id="A0A0V8GDU6"/>
<evidence type="ECO:0000256" key="2">
    <source>
        <dbReference type="ARBA" id="ARBA00022448"/>
    </source>
</evidence>
<reference evidence="12 14" key="2">
    <citation type="journal article" date="2016" name="Front. Microbiol.">
        <title>Genomic Resource of Rice Seed Associated Bacteria.</title>
        <authorList>
            <person name="Midha S."/>
            <person name="Bansal K."/>
            <person name="Sharma S."/>
            <person name="Kumar N."/>
            <person name="Patil P.P."/>
            <person name="Chaudhry V."/>
            <person name="Patil P.B."/>
        </authorList>
    </citation>
    <scope>NUCLEOTIDE SEQUENCE [LARGE SCALE GENOMIC DNA]</scope>
    <source>
        <strain evidence="12 14">RSA11</strain>
    </source>
</reference>
<comment type="subcellular location">
    <subcellularLocation>
        <location evidence="1">Cell membrane</location>
        <topology evidence="1">Multi-pass membrane protein</topology>
    </subcellularLocation>
</comment>
<protein>
    <submittedName>
        <fullName evidence="11">Sodium:proton antiporter</fullName>
    </submittedName>
</protein>
<comment type="caution">
    <text evidence="11">The sequence shown here is derived from an EMBL/GenBank/DDBJ whole genome shotgun (WGS) entry which is preliminary data.</text>
</comment>
<feature type="transmembrane region" description="Helical" evidence="9">
    <location>
        <begin position="284"/>
        <end position="307"/>
    </location>
</feature>
<evidence type="ECO:0000313" key="11">
    <source>
        <dbReference type="EMBL" id="KSU48477.1"/>
    </source>
</evidence>
<dbReference type="OrthoDB" id="9790605at2"/>
<feature type="transmembrane region" description="Helical" evidence="9">
    <location>
        <begin position="193"/>
        <end position="213"/>
    </location>
</feature>
<feature type="transmembrane region" description="Helical" evidence="9">
    <location>
        <begin position="35"/>
        <end position="52"/>
    </location>
</feature>
<evidence type="ECO:0000313" key="14">
    <source>
        <dbReference type="Proteomes" id="UP000072605"/>
    </source>
</evidence>
<feature type="transmembrane region" description="Helical" evidence="9">
    <location>
        <begin position="367"/>
        <end position="387"/>
    </location>
</feature>
<dbReference type="Proteomes" id="UP000072605">
    <property type="component" value="Unassembled WGS sequence"/>
</dbReference>